<comment type="caution">
    <text evidence="2">The sequence shown here is derived from an EMBL/GenBank/DDBJ whole genome shotgun (WGS) entry which is preliminary data.</text>
</comment>
<accession>A0ABV3Y444</accession>
<evidence type="ECO:0000259" key="1">
    <source>
        <dbReference type="Pfam" id="PF12760"/>
    </source>
</evidence>
<name>A0ABV3Y444_9ACTN</name>
<gene>
    <name evidence="2" type="ORF">AB6A68_10860</name>
</gene>
<dbReference type="EMBL" id="JBFSHR010000046">
    <property type="protein sequence ID" value="MEX6430327.1"/>
    <property type="molecule type" value="Genomic_DNA"/>
</dbReference>
<sequence>MSGIGRPHGLSMSDFFSRYGTEDQCREALFAKRWPNGFVCLKMCRQHLLPQTTQATHVRVMQAHHVAHSRHGDAPHAAEPLAVVHGYVLRR</sequence>
<organism evidence="2 3">
    <name type="scientific">Ferrimicrobium acidiphilum</name>
    <dbReference type="NCBI Taxonomy" id="121039"/>
    <lineage>
        <taxon>Bacteria</taxon>
        <taxon>Bacillati</taxon>
        <taxon>Actinomycetota</taxon>
        <taxon>Acidimicrobiia</taxon>
        <taxon>Acidimicrobiales</taxon>
        <taxon>Acidimicrobiaceae</taxon>
        <taxon>Ferrimicrobium</taxon>
    </lineage>
</organism>
<feature type="domain" description="Transposase zinc-ribbon" evidence="1">
    <location>
        <begin position="20"/>
        <end position="40"/>
    </location>
</feature>
<evidence type="ECO:0000313" key="3">
    <source>
        <dbReference type="Proteomes" id="UP001560267"/>
    </source>
</evidence>
<proteinExistence type="predicted"/>
<dbReference type="RefSeq" id="WP_369084740.1">
    <property type="nucleotide sequence ID" value="NZ_JBFSHR010000046.1"/>
</dbReference>
<protein>
    <submittedName>
        <fullName evidence="2">Transposase</fullName>
    </submittedName>
</protein>
<evidence type="ECO:0000313" key="2">
    <source>
        <dbReference type="EMBL" id="MEX6430327.1"/>
    </source>
</evidence>
<dbReference type="Proteomes" id="UP001560267">
    <property type="component" value="Unassembled WGS sequence"/>
</dbReference>
<dbReference type="Pfam" id="PF12760">
    <property type="entry name" value="Zn_ribbon_IS1595"/>
    <property type="match status" value="1"/>
</dbReference>
<reference evidence="2 3" key="1">
    <citation type="submission" date="2024-07" db="EMBL/GenBank/DDBJ databases">
        <title>Draft Genome Sequence of Ferrimicrobium acidiphilum Strain YE2023, Isolated from a Pulp of Bioleach Reactor.</title>
        <authorList>
            <person name="Elkina Y.A."/>
            <person name="Bulaeva A.G."/>
            <person name="Beletsky A.V."/>
            <person name="Mardanov A.V."/>
        </authorList>
    </citation>
    <scope>NUCLEOTIDE SEQUENCE [LARGE SCALE GENOMIC DNA]</scope>
    <source>
        <strain evidence="2 3">YE2023</strain>
    </source>
</reference>
<dbReference type="InterPro" id="IPR024442">
    <property type="entry name" value="Transposase_Zn_ribbon"/>
</dbReference>
<keyword evidence="3" id="KW-1185">Reference proteome</keyword>